<feature type="non-terminal residue" evidence="7">
    <location>
        <position position="275"/>
    </location>
</feature>
<keyword evidence="5" id="KW-0966">Cell projection</keyword>
<feature type="domain" description="IF140/IFT172/WDR19 TPR" evidence="6">
    <location>
        <begin position="111"/>
        <end position="233"/>
    </location>
</feature>
<evidence type="ECO:0000256" key="3">
    <source>
        <dbReference type="ARBA" id="ARBA00022737"/>
    </source>
</evidence>
<dbReference type="PANTHER" id="PTHR14920">
    <property type="entry name" value="OSMOTIC AVOIDANCE ABNORMAL PROTEIN 1/WD REPEAT MEMBRANE PROTEIN"/>
    <property type="match status" value="1"/>
</dbReference>
<dbReference type="GO" id="GO:0030991">
    <property type="term" value="C:intraciliary transport particle A"/>
    <property type="evidence" value="ECO:0007669"/>
    <property type="project" value="TreeGrafter"/>
</dbReference>
<keyword evidence="4" id="KW-0969">Cilium</keyword>
<dbReference type="InterPro" id="IPR040379">
    <property type="entry name" value="WDR19/dyf-2"/>
</dbReference>
<keyword evidence="2" id="KW-0853">WD repeat</keyword>
<accession>A0A818UL74</accession>
<proteinExistence type="predicted"/>
<sequence length="275" mass="31448">MRRDCIQFEAAMILAKVYDPEQIPYISAAHAEQLEFTGDSGAAVKFYEQGITKKEKDLQHDQRCFIGLARCYIKVGDIKKGATIALRLPGKEIKEESECWDNAAIAYIKMKNWVKVSEILRNVNTPKIHSMYAKARENEGRFKEACAAYMRAGEWENAIRIQLNQLKSPEQAVKIVRETQSIEGAKMVARFFESINDYSSALQFLVLSKCYNEAFTMAQQNGLMELYAQVIEKLLKDGRDIPLDDLEGAAIFFQNQNNHLLAGKFFMFAQNYDRV</sequence>
<evidence type="ECO:0000256" key="2">
    <source>
        <dbReference type="ARBA" id="ARBA00022574"/>
    </source>
</evidence>
<dbReference type="GO" id="GO:0005929">
    <property type="term" value="C:cilium"/>
    <property type="evidence" value="ECO:0007669"/>
    <property type="project" value="UniProtKB-SubCell"/>
</dbReference>
<evidence type="ECO:0000313" key="8">
    <source>
        <dbReference type="Proteomes" id="UP000663823"/>
    </source>
</evidence>
<dbReference type="InterPro" id="IPR056168">
    <property type="entry name" value="TPR_IF140/IFT172/WDR19"/>
</dbReference>
<dbReference type="InterPro" id="IPR011990">
    <property type="entry name" value="TPR-like_helical_dom_sf"/>
</dbReference>
<protein>
    <recommendedName>
        <fullName evidence="6">IF140/IFT172/WDR19 TPR domain-containing protein</fullName>
    </recommendedName>
</protein>
<dbReference type="AlphaFoldDB" id="A0A818UL74"/>
<comment type="subcellular location">
    <subcellularLocation>
        <location evidence="1">Cell projection</location>
        <location evidence="1">Cilium</location>
    </subcellularLocation>
</comment>
<gene>
    <name evidence="7" type="ORF">OTI717_LOCUS12461</name>
</gene>
<evidence type="ECO:0000256" key="1">
    <source>
        <dbReference type="ARBA" id="ARBA00004138"/>
    </source>
</evidence>
<dbReference type="PANTHER" id="PTHR14920:SF0">
    <property type="entry name" value="WD REPEAT DOMAIN 19"/>
    <property type="match status" value="1"/>
</dbReference>
<evidence type="ECO:0000256" key="4">
    <source>
        <dbReference type="ARBA" id="ARBA00023069"/>
    </source>
</evidence>
<organism evidence="7 8">
    <name type="scientific">Rotaria sordida</name>
    <dbReference type="NCBI Taxonomy" id="392033"/>
    <lineage>
        <taxon>Eukaryota</taxon>
        <taxon>Metazoa</taxon>
        <taxon>Spiralia</taxon>
        <taxon>Gnathifera</taxon>
        <taxon>Rotifera</taxon>
        <taxon>Eurotatoria</taxon>
        <taxon>Bdelloidea</taxon>
        <taxon>Philodinida</taxon>
        <taxon>Philodinidae</taxon>
        <taxon>Rotaria</taxon>
    </lineage>
</organism>
<name>A0A818UL74_9BILA</name>
<reference evidence="7" key="1">
    <citation type="submission" date="2021-02" db="EMBL/GenBank/DDBJ databases">
        <authorList>
            <person name="Nowell W R."/>
        </authorList>
    </citation>
    <scope>NUCLEOTIDE SEQUENCE</scope>
</reference>
<dbReference type="SUPFAM" id="SSF48452">
    <property type="entry name" value="TPR-like"/>
    <property type="match status" value="1"/>
</dbReference>
<dbReference type="Pfam" id="PF24762">
    <property type="entry name" value="TPR_IF140-IFT172"/>
    <property type="match status" value="1"/>
</dbReference>
<dbReference type="EMBL" id="CAJOAX010001257">
    <property type="protein sequence ID" value="CAF3699957.1"/>
    <property type="molecule type" value="Genomic_DNA"/>
</dbReference>
<evidence type="ECO:0000256" key="5">
    <source>
        <dbReference type="ARBA" id="ARBA00023273"/>
    </source>
</evidence>
<dbReference type="GO" id="GO:0060271">
    <property type="term" value="P:cilium assembly"/>
    <property type="evidence" value="ECO:0007669"/>
    <property type="project" value="TreeGrafter"/>
</dbReference>
<dbReference type="GO" id="GO:0035721">
    <property type="term" value="P:intraciliary retrograde transport"/>
    <property type="evidence" value="ECO:0007669"/>
    <property type="project" value="InterPro"/>
</dbReference>
<dbReference type="Proteomes" id="UP000663823">
    <property type="component" value="Unassembled WGS sequence"/>
</dbReference>
<evidence type="ECO:0000259" key="6">
    <source>
        <dbReference type="Pfam" id="PF24762"/>
    </source>
</evidence>
<dbReference type="Gene3D" id="1.25.40.10">
    <property type="entry name" value="Tetratricopeptide repeat domain"/>
    <property type="match status" value="1"/>
</dbReference>
<keyword evidence="3" id="KW-0677">Repeat</keyword>
<comment type="caution">
    <text evidence="7">The sequence shown here is derived from an EMBL/GenBank/DDBJ whole genome shotgun (WGS) entry which is preliminary data.</text>
</comment>
<evidence type="ECO:0000313" key="7">
    <source>
        <dbReference type="EMBL" id="CAF3699957.1"/>
    </source>
</evidence>